<keyword evidence="3" id="KW-1185">Reference proteome</keyword>
<name>A0ABU0F7J7_9PSEU</name>
<dbReference type="InterPro" id="IPR052358">
    <property type="entry name" value="Aro_Compnd_Degr_Hydrolases"/>
</dbReference>
<gene>
    <name evidence="2" type="ORF">FB470_007014</name>
</gene>
<dbReference type="InterPro" id="IPR032466">
    <property type="entry name" value="Metal_Hydrolase"/>
</dbReference>
<dbReference type="Gene3D" id="3.20.20.140">
    <property type="entry name" value="Metal-dependent hydrolases"/>
    <property type="match status" value="1"/>
</dbReference>
<dbReference type="EMBL" id="JAUSUT010000001">
    <property type="protein sequence ID" value="MDQ0383020.1"/>
    <property type="molecule type" value="Genomic_DNA"/>
</dbReference>
<accession>A0ABU0F7J7</accession>
<dbReference type="PANTHER" id="PTHR35563:SF2">
    <property type="entry name" value="BARREL METAL-DEPENDENT HYDROLASE, PUTATIVE (AFU_ORTHOLOGUE AFUA_1G16240)-RELATED"/>
    <property type="match status" value="1"/>
</dbReference>
<protein>
    <submittedName>
        <fullName evidence="2">TIM-barrel fold metal-dependent hydrolase</fullName>
    </submittedName>
</protein>
<sequence length="264" mass="28553">MRICDCHVHVFDPDHYPWAADRVYTPGAATVADLRAFHASLGVRRTVLVQPSPYGADNRCLLEALPVLGARGVAVLGGHETDEELADWHRAGVRGVRVNVASSGGADVAAARRSLTQAAERVAGLGWHVQLFAGPAVIAALDLTAVPVPVVIDHYGLGPSRSLLRAVETGAAYVKLSAPYRLSRSVDVAALARTLIAANPRRVVWGSDWPHTGGRPRRAEARFSVEPFRQEDDARTLDLVREWAGEHERLVLDTNPATLYDFPA</sequence>
<evidence type="ECO:0000313" key="3">
    <source>
        <dbReference type="Proteomes" id="UP001229651"/>
    </source>
</evidence>
<reference evidence="2 3" key="1">
    <citation type="submission" date="2023-07" db="EMBL/GenBank/DDBJ databases">
        <title>Sequencing the genomes of 1000 actinobacteria strains.</title>
        <authorList>
            <person name="Klenk H.-P."/>
        </authorList>
    </citation>
    <scope>NUCLEOTIDE SEQUENCE [LARGE SCALE GENOMIC DNA]</scope>
    <source>
        <strain evidence="2 3">DSM 45805</strain>
    </source>
</reference>
<evidence type="ECO:0000259" key="1">
    <source>
        <dbReference type="Pfam" id="PF04909"/>
    </source>
</evidence>
<dbReference type="Proteomes" id="UP001229651">
    <property type="component" value="Unassembled WGS sequence"/>
</dbReference>
<comment type="caution">
    <text evidence="2">The sequence shown here is derived from an EMBL/GenBank/DDBJ whole genome shotgun (WGS) entry which is preliminary data.</text>
</comment>
<dbReference type="InterPro" id="IPR006680">
    <property type="entry name" value="Amidohydro-rel"/>
</dbReference>
<dbReference type="GO" id="GO:0016787">
    <property type="term" value="F:hydrolase activity"/>
    <property type="evidence" value="ECO:0007669"/>
    <property type="project" value="UniProtKB-KW"/>
</dbReference>
<dbReference type="Pfam" id="PF04909">
    <property type="entry name" value="Amidohydro_2"/>
    <property type="match status" value="1"/>
</dbReference>
<keyword evidence="2" id="KW-0378">Hydrolase</keyword>
<feature type="domain" description="Amidohydrolase-related" evidence="1">
    <location>
        <begin position="4"/>
        <end position="242"/>
    </location>
</feature>
<dbReference type="RefSeq" id="WP_306998696.1">
    <property type="nucleotide sequence ID" value="NZ_JAUSUT010000001.1"/>
</dbReference>
<proteinExistence type="predicted"/>
<dbReference type="PANTHER" id="PTHR35563">
    <property type="entry name" value="BARREL METAL-DEPENDENT HYDROLASE, PUTATIVE (AFU_ORTHOLOGUE AFUA_1G16240)-RELATED"/>
    <property type="match status" value="1"/>
</dbReference>
<evidence type="ECO:0000313" key="2">
    <source>
        <dbReference type="EMBL" id="MDQ0383020.1"/>
    </source>
</evidence>
<organism evidence="2 3">
    <name type="scientific">Amycolatopsis thermophila</name>
    <dbReference type="NCBI Taxonomy" id="206084"/>
    <lineage>
        <taxon>Bacteria</taxon>
        <taxon>Bacillati</taxon>
        <taxon>Actinomycetota</taxon>
        <taxon>Actinomycetes</taxon>
        <taxon>Pseudonocardiales</taxon>
        <taxon>Pseudonocardiaceae</taxon>
        <taxon>Amycolatopsis</taxon>
    </lineage>
</organism>
<dbReference type="SUPFAM" id="SSF51556">
    <property type="entry name" value="Metallo-dependent hydrolases"/>
    <property type="match status" value="1"/>
</dbReference>